<dbReference type="AlphaFoldDB" id="B9FGQ0"/>
<feature type="domain" description="Reverse transcriptase zinc-binding" evidence="1">
    <location>
        <begin position="101"/>
        <end position="183"/>
    </location>
</feature>
<name>B9FGQ0_ORYSJ</name>
<accession>B9FGQ0</accession>
<reference evidence="2" key="2">
    <citation type="submission" date="2008-12" db="EMBL/GenBank/DDBJ databases">
        <title>Improved gene annotation of the rice (Oryza sativa) genomes.</title>
        <authorList>
            <person name="Wang J."/>
            <person name="Li R."/>
            <person name="Fan W."/>
            <person name="Huang Q."/>
            <person name="Zhang J."/>
            <person name="Zhou Y."/>
            <person name="Hu Y."/>
            <person name="Zi S."/>
            <person name="Li J."/>
            <person name="Ni P."/>
            <person name="Zheng H."/>
            <person name="Zhang Y."/>
            <person name="Zhao M."/>
            <person name="Hao Q."/>
            <person name="McDermott J."/>
            <person name="Samudrala R."/>
            <person name="Kristiansen K."/>
            <person name="Wong G.K.-S."/>
        </authorList>
    </citation>
    <scope>NUCLEOTIDE SEQUENCE</scope>
</reference>
<reference evidence="2" key="1">
    <citation type="journal article" date="2005" name="PLoS Biol.">
        <title>The genomes of Oryza sativa: a history of duplications.</title>
        <authorList>
            <person name="Yu J."/>
            <person name="Wang J."/>
            <person name="Lin W."/>
            <person name="Li S."/>
            <person name="Li H."/>
            <person name="Zhou J."/>
            <person name="Ni P."/>
            <person name="Dong W."/>
            <person name="Hu S."/>
            <person name="Zeng C."/>
            <person name="Zhang J."/>
            <person name="Zhang Y."/>
            <person name="Li R."/>
            <person name="Xu Z."/>
            <person name="Li S."/>
            <person name="Li X."/>
            <person name="Zheng H."/>
            <person name="Cong L."/>
            <person name="Lin L."/>
            <person name="Yin J."/>
            <person name="Geng J."/>
            <person name="Li G."/>
            <person name="Shi J."/>
            <person name="Liu J."/>
            <person name="Lv H."/>
            <person name="Li J."/>
            <person name="Wang J."/>
            <person name="Deng Y."/>
            <person name="Ran L."/>
            <person name="Shi X."/>
            <person name="Wang X."/>
            <person name="Wu Q."/>
            <person name="Li C."/>
            <person name="Ren X."/>
            <person name="Wang J."/>
            <person name="Wang X."/>
            <person name="Li D."/>
            <person name="Liu D."/>
            <person name="Zhang X."/>
            <person name="Ji Z."/>
            <person name="Zhao W."/>
            <person name="Sun Y."/>
            <person name="Zhang Z."/>
            <person name="Bao J."/>
            <person name="Han Y."/>
            <person name="Dong L."/>
            <person name="Ji J."/>
            <person name="Chen P."/>
            <person name="Wu S."/>
            <person name="Liu J."/>
            <person name="Xiao Y."/>
            <person name="Bu D."/>
            <person name="Tan J."/>
            <person name="Yang L."/>
            <person name="Ye C."/>
            <person name="Zhang J."/>
            <person name="Xu J."/>
            <person name="Zhou Y."/>
            <person name="Yu Y."/>
            <person name="Zhang B."/>
            <person name="Zhuang S."/>
            <person name="Wei H."/>
            <person name="Liu B."/>
            <person name="Lei M."/>
            <person name="Yu H."/>
            <person name="Li Y."/>
            <person name="Xu H."/>
            <person name="Wei S."/>
            <person name="He X."/>
            <person name="Fang L."/>
            <person name="Zhang Z."/>
            <person name="Zhang Y."/>
            <person name="Huang X."/>
            <person name="Su Z."/>
            <person name="Tong W."/>
            <person name="Li J."/>
            <person name="Tong Z."/>
            <person name="Li S."/>
            <person name="Ye J."/>
            <person name="Wang L."/>
            <person name="Fang L."/>
            <person name="Lei T."/>
            <person name="Chen C."/>
            <person name="Chen H."/>
            <person name="Xu Z."/>
            <person name="Li H."/>
            <person name="Huang H."/>
            <person name="Zhang F."/>
            <person name="Xu H."/>
            <person name="Li N."/>
            <person name="Zhao C."/>
            <person name="Li S."/>
            <person name="Dong L."/>
            <person name="Huang Y."/>
            <person name="Li L."/>
            <person name="Xi Y."/>
            <person name="Qi Q."/>
            <person name="Li W."/>
            <person name="Zhang B."/>
            <person name="Hu W."/>
            <person name="Zhang Y."/>
            <person name="Tian X."/>
            <person name="Jiao Y."/>
            <person name="Liang X."/>
            <person name="Jin J."/>
            <person name="Gao L."/>
            <person name="Zheng W."/>
            <person name="Hao B."/>
            <person name="Liu S."/>
            <person name="Wang W."/>
            <person name="Yuan L."/>
            <person name="Cao M."/>
            <person name="McDermott J."/>
            <person name="Samudrala R."/>
            <person name="Wang J."/>
            <person name="Wong G.K."/>
            <person name="Yang H."/>
        </authorList>
    </citation>
    <scope>NUCLEOTIDE SEQUENCE [LARGE SCALE GENOMIC DNA]</scope>
</reference>
<evidence type="ECO:0000259" key="1">
    <source>
        <dbReference type="Pfam" id="PF13966"/>
    </source>
</evidence>
<organism evidence="2">
    <name type="scientific">Oryza sativa subsp. japonica</name>
    <name type="common">Rice</name>
    <dbReference type="NCBI Taxonomy" id="39947"/>
    <lineage>
        <taxon>Eukaryota</taxon>
        <taxon>Viridiplantae</taxon>
        <taxon>Streptophyta</taxon>
        <taxon>Embryophyta</taxon>
        <taxon>Tracheophyta</taxon>
        <taxon>Spermatophyta</taxon>
        <taxon>Magnoliopsida</taxon>
        <taxon>Liliopsida</taxon>
        <taxon>Poales</taxon>
        <taxon>Poaceae</taxon>
        <taxon>BOP clade</taxon>
        <taxon>Oryzoideae</taxon>
        <taxon>Oryzeae</taxon>
        <taxon>Oryzinae</taxon>
        <taxon>Oryza</taxon>
        <taxon>Oryza sativa</taxon>
    </lineage>
</organism>
<gene>
    <name evidence="2" type="ORF">OsJ_18078</name>
</gene>
<dbReference type="Proteomes" id="UP000007752">
    <property type="component" value="Chromosome 5"/>
</dbReference>
<evidence type="ECO:0000313" key="2">
    <source>
        <dbReference type="EMBL" id="EEE63268.1"/>
    </source>
</evidence>
<proteinExistence type="predicted"/>
<dbReference type="Pfam" id="PF13966">
    <property type="entry name" value="zf-RVT"/>
    <property type="match status" value="1"/>
</dbReference>
<dbReference type="PANTHER" id="PTHR47746">
    <property type="entry name" value="ZF-RVT DOMAIN-CONTAINING PROTEIN"/>
    <property type="match status" value="1"/>
</dbReference>
<dbReference type="EMBL" id="CM000142">
    <property type="protein sequence ID" value="EEE63268.1"/>
    <property type="molecule type" value="Genomic_DNA"/>
</dbReference>
<dbReference type="PANTHER" id="PTHR47746:SF90">
    <property type="entry name" value="OS02G0155201 PROTEIN"/>
    <property type="match status" value="1"/>
</dbReference>
<protein>
    <recommendedName>
        <fullName evidence="1">Reverse transcriptase zinc-binding domain-containing protein</fullName>
    </recommendedName>
</protein>
<dbReference type="InterPro" id="IPR026960">
    <property type="entry name" value="RVT-Znf"/>
</dbReference>
<sequence length="302" mass="34581">MKAEIQPILDRLAKKSISSVTALIQSSGQVIGPGKDALLGGGQSCSHMWGEPNYRSPTPVRGLQGSLTNEALGEFFQLWDEVQNVSLQAAADGIKWIALTAASAYDLFFMATEDCPYGELLWHSRAPSRVRFFMWIALKGRCLTADNLAKRNWPHDVLCPLCQREDEDCHHLFVSCDYTAAVWRKMRAWCNANFTIPADKNRSLAEWWLTERRRFRTSYRTDFDSAFMLICWVIWKERNARIFQNVSRTHESLEDDITEETAVWRVAGDFLPIWRVITFVAAEGYSLPSYSFISVFKLVSIF</sequence>